<dbReference type="Gene3D" id="1.10.287.950">
    <property type="entry name" value="Methyl-accepting chemotaxis protein"/>
    <property type="match status" value="1"/>
</dbReference>
<feature type="transmembrane region" description="Helical" evidence="5">
    <location>
        <begin position="191"/>
        <end position="211"/>
    </location>
</feature>
<evidence type="ECO:0000256" key="1">
    <source>
        <dbReference type="ARBA" id="ARBA00022500"/>
    </source>
</evidence>
<feature type="domain" description="HAMP" evidence="7">
    <location>
        <begin position="213"/>
        <end position="266"/>
    </location>
</feature>
<dbReference type="SUPFAM" id="SSF158472">
    <property type="entry name" value="HAMP domain-like"/>
    <property type="match status" value="1"/>
</dbReference>
<dbReference type="SMART" id="SM00283">
    <property type="entry name" value="MA"/>
    <property type="match status" value="1"/>
</dbReference>
<keyword evidence="9" id="KW-1185">Reference proteome</keyword>
<evidence type="ECO:0000259" key="6">
    <source>
        <dbReference type="PROSITE" id="PS50111"/>
    </source>
</evidence>
<keyword evidence="5" id="KW-0812">Transmembrane</keyword>
<dbReference type="PRINTS" id="PR00260">
    <property type="entry name" value="CHEMTRNSDUCR"/>
</dbReference>
<dbReference type="CDD" id="cd11386">
    <property type="entry name" value="MCP_signal"/>
    <property type="match status" value="1"/>
</dbReference>
<dbReference type="InterPro" id="IPR004090">
    <property type="entry name" value="Chemotax_Me-accpt_rcpt"/>
</dbReference>
<feature type="domain" description="Methyl-accepting transducer" evidence="6">
    <location>
        <begin position="351"/>
        <end position="580"/>
    </location>
</feature>
<feature type="domain" description="HAMP" evidence="7">
    <location>
        <begin position="294"/>
        <end position="346"/>
    </location>
</feature>
<evidence type="ECO:0000313" key="9">
    <source>
        <dbReference type="Proteomes" id="UP001597322"/>
    </source>
</evidence>
<dbReference type="InterPro" id="IPR051310">
    <property type="entry name" value="MCP_chemotaxis"/>
</dbReference>
<dbReference type="Pfam" id="PF00015">
    <property type="entry name" value="MCPsignal"/>
    <property type="match status" value="1"/>
</dbReference>
<protein>
    <submittedName>
        <fullName evidence="8">Methyl-accepting chemotaxis protein</fullName>
    </submittedName>
</protein>
<dbReference type="Proteomes" id="UP001597322">
    <property type="component" value="Unassembled WGS sequence"/>
</dbReference>
<accession>A0ABW4M8G6</accession>
<evidence type="ECO:0000256" key="2">
    <source>
        <dbReference type="ARBA" id="ARBA00029447"/>
    </source>
</evidence>
<keyword evidence="5" id="KW-1133">Transmembrane helix</keyword>
<dbReference type="InterPro" id="IPR004089">
    <property type="entry name" value="MCPsignal_dom"/>
</dbReference>
<evidence type="ECO:0000256" key="3">
    <source>
        <dbReference type="PROSITE-ProRule" id="PRU00284"/>
    </source>
</evidence>
<keyword evidence="1" id="KW-0145">Chemotaxis</keyword>
<feature type="compositionally biased region" description="Polar residues" evidence="4">
    <location>
        <begin position="360"/>
        <end position="370"/>
    </location>
</feature>
<dbReference type="Gene3D" id="6.10.340.10">
    <property type="match status" value="1"/>
</dbReference>
<dbReference type="PANTHER" id="PTHR43531:SF11">
    <property type="entry name" value="METHYL-ACCEPTING CHEMOTAXIS PROTEIN 3"/>
    <property type="match status" value="1"/>
</dbReference>
<reference evidence="9" key="1">
    <citation type="journal article" date="2019" name="Int. J. Syst. Evol. Microbiol.">
        <title>The Global Catalogue of Microorganisms (GCM) 10K type strain sequencing project: providing services to taxonomists for standard genome sequencing and annotation.</title>
        <authorList>
            <consortium name="The Broad Institute Genomics Platform"/>
            <consortium name="The Broad Institute Genome Sequencing Center for Infectious Disease"/>
            <person name="Wu L."/>
            <person name="Ma J."/>
        </authorList>
    </citation>
    <scope>NUCLEOTIDE SEQUENCE [LARGE SCALE GENOMIC DNA]</scope>
    <source>
        <strain evidence="9">CG52</strain>
    </source>
</reference>
<organism evidence="8 9">
    <name type="scientific">Rhizobium helianthi</name>
    <dbReference type="NCBI Taxonomy" id="1132695"/>
    <lineage>
        <taxon>Bacteria</taxon>
        <taxon>Pseudomonadati</taxon>
        <taxon>Pseudomonadota</taxon>
        <taxon>Alphaproteobacteria</taxon>
        <taxon>Hyphomicrobiales</taxon>
        <taxon>Rhizobiaceae</taxon>
        <taxon>Rhizobium/Agrobacterium group</taxon>
        <taxon>Rhizobium</taxon>
    </lineage>
</organism>
<name>A0ABW4M8G6_9HYPH</name>
<evidence type="ECO:0000259" key="7">
    <source>
        <dbReference type="PROSITE" id="PS50885"/>
    </source>
</evidence>
<dbReference type="SMART" id="SM00304">
    <property type="entry name" value="HAMP"/>
    <property type="match status" value="2"/>
</dbReference>
<feature type="region of interest" description="Disordered" evidence="4">
    <location>
        <begin position="360"/>
        <end position="380"/>
    </location>
</feature>
<evidence type="ECO:0000256" key="5">
    <source>
        <dbReference type="SAM" id="Phobius"/>
    </source>
</evidence>
<evidence type="ECO:0000313" key="8">
    <source>
        <dbReference type="EMBL" id="MFD1746908.1"/>
    </source>
</evidence>
<comment type="similarity">
    <text evidence="2">Belongs to the methyl-accepting chemotaxis (MCP) protein family.</text>
</comment>
<dbReference type="PROSITE" id="PS50885">
    <property type="entry name" value="HAMP"/>
    <property type="match status" value="2"/>
</dbReference>
<dbReference type="Pfam" id="PF00672">
    <property type="entry name" value="HAMP"/>
    <property type="match status" value="1"/>
</dbReference>
<keyword evidence="3" id="KW-0807">Transducer</keyword>
<dbReference type="CDD" id="cd06225">
    <property type="entry name" value="HAMP"/>
    <property type="match status" value="1"/>
</dbReference>
<comment type="caution">
    <text evidence="8">The sequence shown here is derived from an EMBL/GenBank/DDBJ whole genome shotgun (WGS) entry which is preliminary data.</text>
</comment>
<feature type="transmembrane region" description="Helical" evidence="5">
    <location>
        <begin position="12"/>
        <end position="29"/>
    </location>
</feature>
<dbReference type="SUPFAM" id="SSF58104">
    <property type="entry name" value="Methyl-accepting chemotaxis protein (MCP) signaling domain"/>
    <property type="match status" value="1"/>
</dbReference>
<dbReference type="PANTHER" id="PTHR43531">
    <property type="entry name" value="PROTEIN ICFG"/>
    <property type="match status" value="1"/>
</dbReference>
<gene>
    <name evidence="8" type="ORF">ACFSE1_15635</name>
</gene>
<dbReference type="EMBL" id="JBHUEQ010000026">
    <property type="protein sequence ID" value="MFD1746908.1"/>
    <property type="molecule type" value="Genomic_DNA"/>
</dbReference>
<proteinExistence type="inferred from homology"/>
<evidence type="ECO:0000256" key="4">
    <source>
        <dbReference type="SAM" id="MobiDB-lite"/>
    </source>
</evidence>
<dbReference type="PROSITE" id="PS50111">
    <property type="entry name" value="CHEMOTAXIS_TRANSDUC_2"/>
    <property type="match status" value="1"/>
</dbReference>
<keyword evidence="5" id="KW-0472">Membrane</keyword>
<dbReference type="InterPro" id="IPR003660">
    <property type="entry name" value="HAMP_dom"/>
</dbReference>
<sequence>MQNWAISKKFSALMAAFGVCSVGISLFMGSQIDRISNDYQGLLTQESRSAVAIARANRFGQTVRATVAEVVLSPTNAARDAAIEEYGKAIEKLASYLQSASDALPERPEIQQLKADVLSDIKTFCDPVIQAARTTDAGPNMGALMKGYNEVCQPIFAKMTLRITTVVSKIVDDAEKESVQLKEASTSSTRFSIGLTLVSLGLILGFGFWAVRRTIVSPLSNLGAVMQRLAEGELNTVVQGVRRRDEIGAMARSLQVFKENALTAKSLTEETERMREAAASEQLRSGEIERQRSAEMSKATGSIAQGLERLSQGDLTYRLSEPFSHDFEELRTNFNLAVDGLATALREVAQASTIIESGSQELASSASDLSQRTERQAASLEQTAAALDEITTNVTNSSQRAEEAKLRARNAAGAAERSGEVVSNAVKAMNRIEQSSKQIASIISVIDEIAFQTNLLALNAGVEAARAGEAGKGFAVVAQEVRELAQRSSQAANEIRGLIQTSAQEVENGVELVTATGQSLRVIGEHVIAINSQLDAIATAAKEQSIGLAEVNSAVNQMDQVTQHNAAMVEEATAASGTLTNEVLRLRQLLSRFQLSASKEQWSMAA</sequence>